<gene>
    <name evidence="1" type="ORF">ASIM_LOCUS3439</name>
    <name evidence="2" type="ORF">ASIM_LOCUS5148</name>
</gene>
<evidence type="ECO:0000313" key="3">
    <source>
        <dbReference type="Proteomes" id="UP000267096"/>
    </source>
</evidence>
<keyword evidence="3" id="KW-1185">Reference proteome</keyword>
<sequence>MCSACNPLLYTLFSKKFRARITRLLRCDRAEMMPKRCDITNSIVKVMPNSFNELSGRSRLEWRCADDFTPTHYYLEVPQ</sequence>
<name>A0A0M3JCL5_ANISI</name>
<reference evidence="4 5" key="1">
    <citation type="submission" date="2017-02" db="UniProtKB">
        <authorList>
            <consortium name="WormBaseParasite"/>
        </authorList>
    </citation>
    <scope>IDENTIFICATION</scope>
</reference>
<organism evidence="5">
    <name type="scientific">Anisakis simplex</name>
    <name type="common">Herring worm</name>
    <dbReference type="NCBI Taxonomy" id="6269"/>
    <lineage>
        <taxon>Eukaryota</taxon>
        <taxon>Metazoa</taxon>
        <taxon>Ecdysozoa</taxon>
        <taxon>Nematoda</taxon>
        <taxon>Chromadorea</taxon>
        <taxon>Rhabditida</taxon>
        <taxon>Spirurina</taxon>
        <taxon>Ascaridomorpha</taxon>
        <taxon>Ascaridoidea</taxon>
        <taxon>Anisakidae</taxon>
        <taxon>Anisakis</taxon>
        <taxon>Anisakis simplex complex</taxon>
    </lineage>
</organism>
<dbReference type="SUPFAM" id="SSF81321">
    <property type="entry name" value="Family A G protein-coupled receptor-like"/>
    <property type="match status" value="1"/>
</dbReference>
<dbReference type="EMBL" id="UYRR01009763">
    <property type="protein sequence ID" value="VDK25075.1"/>
    <property type="molecule type" value="Genomic_DNA"/>
</dbReference>
<dbReference type="AlphaFoldDB" id="A0A0M3JCL5"/>
<dbReference type="Proteomes" id="UP000267096">
    <property type="component" value="Unassembled WGS sequence"/>
</dbReference>
<dbReference type="EMBL" id="UYRR01005332">
    <property type="protein sequence ID" value="VDK21716.1"/>
    <property type="molecule type" value="Genomic_DNA"/>
</dbReference>
<dbReference type="OrthoDB" id="5810838at2759"/>
<dbReference type="Gene3D" id="1.20.1070.10">
    <property type="entry name" value="Rhodopsin 7-helix transmembrane proteins"/>
    <property type="match status" value="1"/>
</dbReference>
<proteinExistence type="predicted"/>
<protein>
    <submittedName>
        <fullName evidence="4 5">G-protein coupled receptors family 1 profile domain-containing protein</fullName>
    </submittedName>
</protein>
<dbReference type="WBParaSite" id="ASIM_0000534701-mRNA-1">
    <property type="protein sequence ID" value="ASIM_0000534701-mRNA-1"/>
    <property type="gene ID" value="ASIM_0000534701"/>
</dbReference>
<dbReference type="WBParaSite" id="ASIM_0000360301-mRNA-1">
    <property type="protein sequence ID" value="ASIM_0000360301-mRNA-1"/>
    <property type="gene ID" value="ASIM_0000360301"/>
</dbReference>
<evidence type="ECO:0000313" key="5">
    <source>
        <dbReference type="WBParaSite" id="ASIM_0000534701-mRNA-1"/>
    </source>
</evidence>
<accession>A0A0M3JCL5</accession>
<reference evidence="1 3" key="2">
    <citation type="submission" date="2018-11" db="EMBL/GenBank/DDBJ databases">
        <authorList>
            <consortium name="Pathogen Informatics"/>
        </authorList>
    </citation>
    <scope>NUCLEOTIDE SEQUENCE [LARGE SCALE GENOMIC DNA]</scope>
</reference>
<evidence type="ECO:0000313" key="4">
    <source>
        <dbReference type="WBParaSite" id="ASIM_0000360301-mRNA-1"/>
    </source>
</evidence>
<evidence type="ECO:0000313" key="2">
    <source>
        <dbReference type="EMBL" id="VDK25075.1"/>
    </source>
</evidence>
<evidence type="ECO:0000313" key="1">
    <source>
        <dbReference type="EMBL" id="VDK21716.1"/>
    </source>
</evidence>